<proteinExistence type="predicted"/>
<accession>A0A6J7D8L5</accession>
<dbReference type="AlphaFoldDB" id="A0A6J7D8L5"/>
<name>A0A6J7D8L5_9ZZZZ</name>
<gene>
    <name evidence="1" type="ORF">UFOPK3401_00576</name>
</gene>
<organism evidence="1">
    <name type="scientific">freshwater metagenome</name>
    <dbReference type="NCBI Taxonomy" id="449393"/>
    <lineage>
        <taxon>unclassified sequences</taxon>
        <taxon>metagenomes</taxon>
        <taxon>ecological metagenomes</taxon>
    </lineage>
</organism>
<dbReference type="EMBL" id="CAFBLM010000018">
    <property type="protein sequence ID" value="CAB4866896.1"/>
    <property type="molecule type" value="Genomic_DNA"/>
</dbReference>
<sequence length="190" mass="20206">MGRHRDDAGVVAVWVALTLPILLASAAFAIDLANASLVSNKLSGDVEAAAQAGVISLDFQNSRAGVSDAQALATAKGIAVQSLTQNEWANASSAIVSDVTASGQNNNDYKDYKDYYGERGNYSSNTTPCTAIKVTFGQTIKTYFAKIIGFNELTTQRSATAIFHNYTKDQDCLSPTGSKDFGDNSIEIVY</sequence>
<protein>
    <submittedName>
        <fullName evidence="1">Unannotated protein</fullName>
    </submittedName>
</protein>
<reference evidence="1" key="1">
    <citation type="submission" date="2020-05" db="EMBL/GenBank/DDBJ databases">
        <authorList>
            <person name="Chiriac C."/>
            <person name="Salcher M."/>
            <person name="Ghai R."/>
            <person name="Kavagutti S V."/>
        </authorList>
    </citation>
    <scope>NUCLEOTIDE SEQUENCE</scope>
</reference>
<evidence type="ECO:0000313" key="1">
    <source>
        <dbReference type="EMBL" id="CAB4866896.1"/>
    </source>
</evidence>